<gene>
    <name evidence="2" type="ORF">Tci_841388</name>
</gene>
<comment type="caution">
    <text evidence="2">The sequence shown here is derived from an EMBL/GenBank/DDBJ whole genome shotgun (WGS) entry which is preliminary data.</text>
</comment>
<reference evidence="2" key="1">
    <citation type="journal article" date="2019" name="Sci. Rep.">
        <title>Draft genome of Tanacetum cinerariifolium, the natural source of mosquito coil.</title>
        <authorList>
            <person name="Yamashiro T."/>
            <person name="Shiraishi A."/>
            <person name="Satake H."/>
            <person name="Nakayama K."/>
        </authorList>
    </citation>
    <scope>NUCLEOTIDE SEQUENCE</scope>
</reference>
<feature type="compositionally biased region" description="Low complexity" evidence="1">
    <location>
        <begin position="9"/>
        <end position="21"/>
    </location>
</feature>
<proteinExistence type="predicted"/>
<feature type="region of interest" description="Disordered" evidence="1">
    <location>
        <begin position="1"/>
        <end position="38"/>
    </location>
</feature>
<feature type="non-terminal residue" evidence="2">
    <location>
        <position position="1"/>
    </location>
</feature>
<feature type="region of interest" description="Disordered" evidence="1">
    <location>
        <begin position="92"/>
        <end position="198"/>
    </location>
</feature>
<evidence type="ECO:0000313" key="2">
    <source>
        <dbReference type="EMBL" id="GFC69418.1"/>
    </source>
</evidence>
<protein>
    <submittedName>
        <fullName evidence="2">Uncharacterized protein</fullName>
    </submittedName>
</protein>
<sequence length="198" mass="21846">TIMSDSEDSTVTYTTVSSPYEGRLGDVSPGVDGPPVMPEDPYTYVVAAFQALPPPEYVPDPEEPEQAPPSPVYIPYVPEPVYLVYIPPEDDVFPAEEQPLPAAASPTAESPGYILESDPDEDPEEDDDEDPEEDPADYPADHDDEEEEEDEPFRDDADEQDEEQDKDDDDEEEEHPASADSIPPLPALRVTARISSRP</sequence>
<accession>A0A699QJK6</accession>
<feature type="compositionally biased region" description="Acidic residues" evidence="1">
    <location>
        <begin position="117"/>
        <end position="174"/>
    </location>
</feature>
<evidence type="ECO:0000256" key="1">
    <source>
        <dbReference type="SAM" id="MobiDB-lite"/>
    </source>
</evidence>
<name>A0A699QJK6_TANCI</name>
<dbReference type="EMBL" id="BKCJ011024524">
    <property type="protein sequence ID" value="GFC69418.1"/>
    <property type="molecule type" value="Genomic_DNA"/>
</dbReference>
<organism evidence="2">
    <name type="scientific">Tanacetum cinerariifolium</name>
    <name type="common">Dalmatian daisy</name>
    <name type="synonym">Chrysanthemum cinerariifolium</name>
    <dbReference type="NCBI Taxonomy" id="118510"/>
    <lineage>
        <taxon>Eukaryota</taxon>
        <taxon>Viridiplantae</taxon>
        <taxon>Streptophyta</taxon>
        <taxon>Embryophyta</taxon>
        <taxon>Tracheophyta</taxon>
        <taxon>Spermatophyta</taxon>
        <taxon>Magnoliopsida</taxon>
        <taxon>eudicotyledons</taxon>
        <taxon>Gunneridae</taxon>
        <taxon>Pentapetalae</taxon>
        <taxon>asterids</taxon>
        <taxon>campanulids</taxon>
        <taxon>Asterales</taxon>
        <taxon>Asteraceae</taxon>
        <taxon>Asteroideae</taxon>
        <taxon>Anthemideae</taxon>
        <taxon>Anthemidinae</taxon>
        <taxon>Tanacetum</taxon>
    </lineage>
</organism>
<feature type="region of interest" description="Disordered" evidence="1">
    <location>
        <begin position="53"/>
        <end position="75"/>
    </location>
</feature>
<dbReference type="AlphaFoldDB" id="A0A699QJK6"/>